<feature type="transmembrane region" description="Helical" evidence="2">
    <location>
        <begin position="29"/>
        <end position="47"/>
    </location>
</feature>
<dbReference type="STRING" id="1121353.H924_08170"/>
<organism evidence="3 4">
    <name type="scientific">Corynebacterium callunae DSM 20147</name>
    <dbReference type="NCBI Taxonomy" id="1121353"/>
    <lineage>
        <taxon>Bacteria</taxon>
        <taxon>Bacillati</taxon>
        <taxon>Actinomycetota</taxon>
        <taxon>Actinomycetes</taxon>
        <taxon>Mycobacteriales</taxon>
        <taxon>Corynebacteriaceae</taxon>
        <taxon>Corynebacterium</taxon>
    </lineage>
</organism>
<sequence>MSEEKLSGKELATLEKEAARKLELGDKKWFLIAGGVLFLLSLFLPHIRGVMGYQVLTRTDVAADAGITLAEYVFYYLGMIGVVIFSLGTVISKRTWVAWVAWIFSCVTVVFAVFAIWMRQTTTSTQVNFVNIGMMVAIIGAIAAVWGLSNTILARSDAQADIAQRRSENKDLDHIASAQRALLEQQQHSPENNPLLVDDRRARVARRRQREAEQDS</sequence>
<keyword evidence="2" id="KW-0812">Transmembrane</keyword>
<dbReference type="eggNOG" id="ENOG5031IRR">
    <property type="taxonomic scope" value="Bacteria"/>
</dbReference>
<dbReference type="AlphaFoldDB" id="M1TS49"/>
<feature type="transmembrane region" description="Helical" evidence="2">
    <location>
        <begin position="129"/>
        <end position="148"/>
    </location>
</feature>
<evidence type="ECO:0000256" key="1">
    <source>
        <dbReference type="SAM" id="MobiDB-lite"/>
    </source>
</evidence>
<keyword evidence="2" id="KW-0472">Membrane</keyword>
<protein>
    <submittedName>
        <fullName evidence="3">Uncharacterized protein</fullName>
    </submittedName>
</protein>
<dbReference type="Proteomes" id="UP000011760">
    <property type="component" value="Chromosome"/>
</dbReference>
<dbReference type="KEGG" id="ccn:H924_08170"/>
<feature type="transmembrane region" description="Helical" evidence="2">
    <location>
        <begin position="73"/>
        <end position="91"/>
    </location>
</feature>
<proteinExistence type="predicted"/>
<feature type="transmembrane region" description="Helical" evidence="2">
    <location>
        <begin position="96"/>
        <end position="117"/>
    </location>
</feature>
<reference evidence="3 4" key="1">
    <citation type="submission" date="2013-02" db="EMBL/GenBank/DDBJ databases">
        <title>The complete genome sequence of Corynebacterium callunae DSM 20147.</title>
        <authorList>
            <person name="Ruckert C."/>
            <person name="Albersmeier A."/>
            <person name="Kalinowski J."/>
        </authorList>
    </citation>
    <scope>NUCLEOTIDE SEQUENCE [LARGE SCALE GENOMIC DNA]</scope>
    <source>
        <strain evidence="3 4">DSM 20147</strain>
    </source>
</reference>
<evidence type="ECO:0000256" key="2">
    <source>
        <dbReference type="SAM" id="Phobius"/>
    </source>
</evidence>
<dbReference type="HOGENOM" id="CLU_094889_0_1_11"/>
<accession>M1TS49</accession>
<feature type="region of interest" description="Disordered" evidence="1">
    <location>
        <begin position="183"/>
        <end position="216"/>
    </location>
</feature>
<keyword evidence="2" id="KW-1133">Transmembrane helix</keyword>
<gene>
    <name evidence="3" type="ORF">H924_08170</name>
</gene>
<dbReference type="EMBL" id="CP004354">
    <property type="protein sequence ID" value="AGG67076.1"/>
    <property type="molecule type" value="Genomic_DNA"/>
</dbReference>
<name>M1TS49_9CORY</name>
<keyword evidence="4" id="KW-1185">Reference proteome</keyword>
<evidence type="ECO:0000313" key="3">
    <source>
        <dbReference type="EMBL" id="AGG67076.1"/>
    </source>
</evidence>
<evidence type="ECO:0000313" key="4">
    <source>
        <dbReference type="Proteomes" id="UP000011760"/>
    </source>
</evidence>
<dbReference type="PATRIC" id="fig|1121353.3.peg.1666"/>